<evidence type="ECO:0000313" key="2">
    <source>
        <dbReference type="Proteomes" id="UP000071641"/>
    </source>
</evidence>
<accession>A0A128F0G3</accession>
<gene>
    <name evidence="1" type="ORF">GCE9029_01637</name>
</gene>
<organism evidence="1 2">
    <name type="scientific">Grimontia celer</name>
    <dbReference type="NCBI Taxonomy" id="1796497"/>
    <lineage>
        <taxon>Bacteria</taxon>
        <taxon>Pseudomonadati</taxon>
        <taxon>Pseudomonadota</taxon>
        <taxon>Gammaproteobacteria</taxon>
        <taxon>Vibrionales</taxon>
        <taxon>Vibrionaceae</taxon>
        <taxon>Grimontia</taxon>
    </lineage>
</organism>
<dbReference type="Proteomes" id="UP000071641">
    <property type="component" value="Unassembled WGS sequence"/>
</dbReference>
<name>A0A128F0G3_9GAMM</name>
<proteinExistence type="predicted"/>
<evidence type="ECO:0000313" key="1">
    <source>
        <dbReference type="EMBL" id="CZF79761.1"/>
    </source>
</evidence>
<reference evidence="2" key="1">
    <citation type="submission" date="2016-02" db="EMBL/GenBank/DDBJ databases">
        <authorList>
            <person name="Rodrigo-Torres Lidia"/>
            <person name="Arahal R.David."/>
        </authorList>
    </citation>
    <scope>NUCLEOTIDE SEQUENCE [LARGE SCALE GENOMIC DNA]</scope>
    <source>
        <strain evidence="2">CECT 9029</strain>
    </source>
</reference>
<keyword evidence="2" id="KW-1185">Reference proteome</keyword>
<dbReference type="AlphaFoldDB" id="A0A128F0G3"/>
<sequence length="202" mass="23272">MTLSYKLEPKDLESTLLNEINEIQNDDQTTDKEAINDARSLCSSQSEENKRVRKHFVELLDTPQSNFARGVIGILDSACKVETRLDAEELFIELTKIQREFDTKTCKIWPNSWTEEFYWKTTTSGEYWLTQSDPSGECGIINISTLKQDSTSLWNYESSRVVTNPQGTDGLLQCSEVEERKAKYSWKSQDHLVDCKSIKFGY</sequence>
<protein>
    <submittedName>
        <fullName evidence="1">Uncharacterized protein</fullName>
    </submittedName>
</protein>
<dbReference type="EMBL" id="FIZX01000001">
    <property type="protein sequence ID" value="CZF79761.1"/>
    <property type="molecule type" value="Genomic_DNA"/>
</dbReference>